<dbReference type="RefSeq" id="WP_097642372.1">
    <property type="nucleotide sequence ID" value="NZ_NQWI01000004.1"/>
</dbReference>
<reference evidence="3" key="1">
    <citation type="submission" date="2017-08" db="EMBL/GenBank/DDBJ databases">
        <authorList>
            <person name="Grouzdev D.S."/>
            <person name="Gaisin V.A."/>
            <person name="Rysina M.S."/>
            <person name="Gorlenko V.M."/>
        </authorList>
    </citation>
    <scope>NUCLEOTIDE SEQUENCE [LARGE SCALE GENOMIC DNA]</scope>
    <source>
        <strain evidence="3">Kir15-3F</strain>
    </source>
</reference>
<dbReference type="OrthoDB" id="9809741at2"/>
<dbReference type="Proteomes" id="UP000220527">
    <property type="component" value="Unassembled WGS sequence"/>
</dbReference>
<dbReference type="AlphaFoldDB" id="A0A2A6RPK2"/>
<proteinExistence type="inferred from homology"/>
<evidence type="ECO:0000313" key="3">
    <source>
        <dbReference type="Proteomes" id="UP000220527"/>
    </source>
</evidence>
<evidence type="ECO:0000256" key="1">
    <source>
        <dbReference type="RuleBase" id="RU004185"/>
    </source>
</evidence>
<dbReference type="GO" id="GO:0006783">
    <property type="term" value="P:heme biosynthetic process"/>
    <property type="evidence" value="ECO:0007669"/>
    <property type="project" value="InterPro"/>
</dbReference>
<dbReference type="Gene3D" id="3.40.50.1400">
    <property type="match status" value="2"/>
</dbReference>
<dbReference type="InterPro" id="IPR001015">
    <property type="entry name" value="Ferrochelatase"/>
</dbReference>
<dbReference type="SUPFAM" id="SSF53800">
    <property type="entry name" value="Chelatase"/>
    <property type="match status" value="1"/>
</dbReference>
<name>A0A2A6RPK2_9CHLR</name>
<gene>
    <name evidence="2" type="ORF">CJ255_01735</name>
</gene>
<keyword evidence="3" id="KW-1185">Reference proteome</keyword>
<dbReference type="Pfam" id="PF00762">
    <property type="entry name" value="Ferrochelatase"/>
    <property type="match status" value="1"/>
</dbReference>
<accession>A0A2A6RPK2</accession>
<dbReference type="PANTHER" id="PTHR11108">
    <property type="entry name" value="FERROCHELATASE"/>
    <property type="match status" value="1"/>
</dbReference>
<dbReference type="GO" id="GO:0004325">
    <property type="term" value="F:ferrochelatase activity"/>
    <property type="evidence" value="ECO:0007669"/>
    <property type="project" value="InterPro"/>
</dbReference>
<dbReference type="PANTHER" id="PTHR11108:SF1">
    <property type="entry name" value="FERROCHELATASE, MITOCHONDRIAL"/>
    <property type="match status" value="1"/>
</dbReference>
<protein>
    <submittedName>
        <fullName evidence="2">Ferrochelatase</fullName>
    </submittedName>
</protein>
<organism evidence="2 3">
    <name type="scientific">Candidatus Viridilinea mediisalina</name>
    <dbReference type="NCBI Taxonomy" id="2024553"/>
    <lineage>
        <taxon>Bacteria</taxon>
        <taxon>Bacillati</taxon>
        <taxon>Chloroflexota</taxon>
        <taxon>Chloroflexia</taxon>
        <taxon>Chloroflexales</taxon>
        <taxon>Chloroflexineae</taxon>
        <taxon>Oscillochloridaceae</taxon>
        <taxon>Candidatus Viridilinea</taxon>
    </lineage>
</organism>
<evidence type="ECO:0000313" key="2">
    <source>
        <dbReference type="EMBL" id="PDW04790.1"/>
    </source>
</evidence>
<comment type="caution">
    <text evidence="2">The sequence shown here is derived from an EMBL/GenBank/DDBJ whole genome shotgun (WGS) entry which is preliminary data.</text>
</comment>
<sequence>MTNPIGLLVMEYGEPQELGEVADYLTAHYGGYTPPPEDIAALQARCQQVWGTERGGSAAGLLANALSQVLAERSGDRFRVALGARHWTPTVTSALQELCASGAQTVVVLPLSPHASLMGLRDYERTLERAQAELQQPCTIHLIKDWPDLPGYWSAITRHTRAALAQLEAPAEAVALLCMAHSVAESSRKPETNYQQQLTQRTAQLTSELGCGAGRLAYYGAEGPGQWLGPEVGSALEELAQAGYRHVLAVGISSTYDNVEICYELDGRLAQLAATLGVGYARAALPNADPELVAGLADLVDGTVVERK</sequence>
<dbReference type="EMBL" id="NQWI01000004">
    <property type="protein sequence ID" value="PDW04790.1"/>
    <property type="molecule type" value="Genomic_DNA"/>
</dbReference>
<comment type="similarity">
    <text evidence="1">Belongs to the ferrochelatase family.</text>
</comment>